<evidence type="ECO:0000313" key="1">
    <source>
        <dbReference type="EMBL" id="ELY33093.1"/>
    </source>
</evidence>
<reference evidence="1 2" key="1">
    <citation type="journal article" date="2014" name="PLoS Genet.">
        <title>Phylogenetically driven sequencing of extremely halophilic archaea reveals strategies for static and dynamic osmo-response.</title>
        <authorList>
            <person name="Becker E.A."/>
            <person name="Seitzer P.M."/>
            <person name="Tritt A."/>
            <person name="Larsen D."/>
            <person name="Krusor M."/>
            <person name="Yao A.I."/>
            <person name="Wu D."/>
            <person name="Madern D."/>
            <person name="Eisen J.A."/>
            <person name="Darling A.E."/>
            <person name="Facciotti M.T."/>
        </authorList>
    </citation>
    <scope>NUCLEOTIDE SEQUENCE [LARGE SCALE GENOMIC DNA]</scope>
    <source>
        <strain evidence="2">DSM 18796 / CECT 7217 / JCM 14584 / KCTC 4019 / B3</strain>
    </source>
</reference>
<gene>
    <name evidence="1" type="ORF">C497_19137</name>
</gene>
<organism evidence="1 2">
    <name type="scientific">Halalkalicoccus jeotgali (strain DSM 18796 / CECT 7217 / JCM 14584 / KCTC 4019 / B3)</name>
    <dbReference type="NCBI Taxonomy" id="795797"/>
    <lineage>
        <taxon>Archaea</taxon>
        <taxon>Methanobacteriati</taxon>
        <taxon>Methanobacteriota</taxon>
        <taxon>Stenosarchaea group</taxon>
        <taxon>Halobacteria</taxon>
        <taxon>Halobacteriales</taxon>
        <taxon>Halococcaceae</taxon>
        <taxon>Halalkalicoccus</taxon>
    </lineage>
</organism>
<proteinExistence type="predicted"/>
<protein>
    <submittedName>
        <fullName evidence="1">Ornithine cyclodeaminase</fullName>
    </submittedName>
</protein>
<evidence type="ECO:0000313" key="2">
    <source>
        <dbReference type="Proteomes" id="UP000011645"/>
    </source>
</evidence>
<dbReference type="AlphaFoldDB" id="L9V9Q6"/>
<dbReference type="InterPro" id="IPR023401">
    <property type="entry name" value="ODC_N"/>
</dbReference>
<dbReference type="Proteomes" id="UP000011645">
    <property type="component" value="Unassembled WGS sequence"/>
</dbReference>
<keyword evidence="2" id="KW-1185">Reference proteome</keyword>
<comment type="caution">
    <text evidence="1">The sequence shown here is derived from an EMBL/GenBank/DDBJ whole genome shotgun (WGS) entry which is preliminary data.</text>
</comment>
<sequence>MQTLLLNGEDVAENARLSELIPAIEDAFAAYERGDAQMPPKSYICLLYTSLMA</sequence>
<accession>L9V9Q6</accession>
<dbReference type="Gene3D" id="3.30.1780.10">
    <property type="entry name" value="ornithine cyclodeaminase, domain 1"/>
    <property type="match status" value="1"/>
</dbReference>
<dbReference type="EMBL" id="AOHV01000045">
    <property type="protein sequence ID" value="ELY33093.1"/>
    <property type="molecule type" value="Genomic_DNA"/>
</dbReference>
<name>L9V9Q6_HALJB</name>
<feature type="non-terminal residue" evidence="1">
    <location>
        <position position="53"/>
    </location>
</feature>